<accession>A0A395GIC0</accession>
<sequence>MTEDSWLFVVPGILRGADAMQKRTPRPHPRRRLLPNTALFMTATIRMRELKKNSLSPRLQFDPNSTLLLPNDNRLILQTALCLADRSRPMEPPMESAAKIFRSMARIQPSSQYPVSTRSSKSPGMIGHLWFNCGGAGYN</sequence>
<protein>
    <submittedName>
        <fullName evidence="1">Uncharacterized protein</fullName>
    </submittedName>
</protein>
<keyword evidence="2" id="KW-1185">Reference proteome</keyword>
<reference evidence="1 2" key="1">
    <citation type="submission" date="2018-02" db="EMBL/GenBank/DDBJ databases">
        <title>The genomes of Aspergillus section Nigri reveals drivers in fungal speciation.</title>
        <authorList>
            <consortium name="DOE Joint Genome Institute"/>
            <person name="Vesth T.C."/>
            <person name="Nybo J."/>
            <person name="Theobald S."/>
            <person name="Brandl J."/>
            <person name="Frisvad J.C."/>
            <person name="Nielsen K.F."/>
            <person name="Lyhne E.K."/>
            <person name="Kogle M.E."/>
            <person name="Kuo A."/>
            <person name="Riley R."/>
            <person name="Clum A."/>
            <person name="Nolan M."/>
            <person name="Lipzen A."/>
            <person name="Salamov A."/>
            <person name="Henrissat B."/>
            <person name="Wiebenga A."/>
            <person name="De vries R.P."/>
            <person name="Grigoriev I.V."/>
            <person name="Mortensen U.H."/>
            <person name="Andersen M.R."/>
            <person name="Baker S.E."/>
        </authorList>
    </citation>
    <scope>NUCLEOTIDE SEQUENCE [LARGE SCALE GENOMIC DNA]</scope>
    <source>
        <strain evidence="1 2">CBS 121593</strain>
    </source>
</reference>
<organism evidence="1 2">
    <name type="scientific">Aspergillus ibericus CBS 121593</name>
    <dbReference type="NCBI Taxonomy" id="1448316"/>
    <lineage>
        <taxon>Eukaryota</taxon>
        <taxon>Fungi</taxon>
        <taxon>Dikarya</taxon>
        <taxon>Ascomycota</taxon>
        <taxon>Pezizomycotina</taxon>
        <taxon>Eurotiomycetes</taxon>
        <taxon>Eurotiomycetidae</taxon>
        <taxon>Eurotiales</taxon>
        <taxon>Aspergillaceae</taxon>
        <taxon>Aspergillus</taxon>
        <taxon>Aspergillus subgen. Circumdati</taxon>
    </lineage>
</organism>
<dbReference type="RefSeq" id="XP_025569508.1">
    <property type="nucleotide sequence ID" value="XM_025720626.1"/>
</dbReference>
<dbReference type="GeneID" id="37225491"/>
<proteinExistence type="predicted"/>
<gene>
    <name evidence="1" type="ORF">BO80DRAFT_430072</name>
</gene>
<dbReference type="Proteomes" id="UP000249402">
    <property type="component" value="Unassembled WGS sequence"/>
</dbReference>
<dbReference type="AlphaFoldDB" id="A0A395GIC0"/>
<name>A0A395GIC0_9EURO</name>
<dbReference type="EMBL" id="KZ824500">
    <property type="protein sequence ID" value="RAK95180.1"/>
    <property type="molecule type" value="Genomic_DNA"/>
</dbReference>
<evidence type="ECO:0000313" key="2">
    <source>
        <dbReference type="Proteomes" id="UP000249402"/>
    </source>
</evidence>
<evidence type="ECO:0000313" key="1">
    <source>
        <dbReference type="EMBL" id="RAK95180.1"/>
    </source>
</evidence>
<dbReference type="VEuPathDB" id="FungiDB:BO80DRAFT_430072"/>